<reference evidence="1 2" key="1">
    <citation type="journal article" date="2012" name="Eukaryot. Cell">
        <title>Genome sequence of the Trichosporon asahii environmental strain CBS 8904.</title>
        <authorList>
            <person name="Yang R.Y."/>
            <person name="Li H.T."/>
            <person name="Zhu H."/>
            <person name="Zhou G.P."/>
            <person name="Wang M."/>
            <person name="Wang L."/>
        </authorList>
    </citation>
    <scope>NUCLEOTIDE SEQUENCE [LARGE SCALE GENOMIC DNA]</scope>
    <source>
        <strain evidence="1 2">CBS 8904</strain>
    </source>
</reference>
<gene>
    <name evidence="1" type="ORF">A1Q2_00374</name>
</gene>
<dbReference type="AlphaFoldDB" id="K1VXP5"/>
<protein>
    <submittedName>
        <fullName evidence="1">Uncharacterized protein</fullName>
    </submittedName>
</protein>
<proteinExistence type="predicted"/>
<organism evidence="1 2">
    <name type="scientific">Trichosporon asahii var. asahii (strain CBS 8904)</name>
    <name type="common">Yeast</name>
    <dbReference type="NCBI Taxonomy" id="1220162"/>
    <lineage>
        <taxon>Eukaryota</taxon>
        <taxon>Fungi</taxon>
        <taxon>Dikarya</taxon>
        <taxon>Basidiomycota</taxon>
        <taxon>Agaricomycotina</taxon>
        <taxon>Tremellomycetes</taxon>
        <taxon>Trichosporonales</taxon>
        <taxon>Trichosporonaceae</taxon>
        <taxon>Trichosporon</taxon>
    </lineage>
</organism>
<accession>K1VXP5</accession>
<evidence type="ECO:0000313" key="2">
    <source>
        <dbReference type="Proteomes" id="UP000006757"/>
    </source>
</evidence>
<dbReference type="HOGENOM" id="CLU_584209_0_0_1"/>
<comment type="caution">
    <text evidence="1">The sequence shown here is derived from an EMBL/GenBank/DDBJ whole genome shotgun (WGS) entry which is preliminary data.</text>
</comment>
<keyword evidence="2" id="KW-1185">Reference proteome</keyword>
<dbReference type="Proteomes" id="UP000006757">
    <property type="component" value="Unassembled WGS sequence"/>
</dbReference>
<dbReference type="InParanoid" id="K1VXP5"/>
<dbReference type="EMBL" id="AMBO01000138">
    <property type="protein sequence ID" value="EKD05311.1"/>
    <property type="molecule type" value="Genomic_DNA"/>
</dbReference>
<sequence length="540" mass="60952">MERNLTEALLRQLTSALVDVAGKKEPYQEQKWDPHHHCLRNAGICCHPPPRTWSGKPHLDQALLGTTVKNVPRHSNRFENLERITEQTLAQARRPLKDFYTLVKQWLPKPLRSSTEANLSVNGGNDSVNLGHIKSTVPHEFRYWRLLFGEPELLIPIFEDDLEVINFMAWSRTPEAQPLVDQITAPGAGISTGRKIEAVQYKFAAITSDRVIDTGNTYGIRINFAQYWYALESTATKWSTVNLGSGAQCLAAHSAWGTMRIWAENGLLLLSFLPVYRAPDPALWGRGLGRVGVIRMIWIEELQSPRAQRVAFHLMQSQLAVLESAVVQVVAAIRAHTPKCSFNDDYIRRRSTPELFNKDDKAAWRVKQLELRCQAWILGLESGTLLVDDAGDSRSRGSPDHRIVMEAFSIWKDVLSSPGSKQLHACLAMLSEPGSTAPAAEAATSADINHYLPSPAHRCDICDVLEPIFCGKLREHSDLTRLILCDAQIPARQQKEWKEHVLLSCFEMLHRIGRCCEFGRIIPEIAESIRPWDWQTAWLV</sequence>
<evidence type="ECO:0000313" key="1">
    <source>
        <dbReference type="EMBL" id="EKD05311.1"/>
    </source>
</evidence>
<name>K1VXP5_TRIAC</name>